<keyword evidence="8" id="KW-1185">Reference proteome</keyword>
<dbReference type="InterPro" id="IPR029752">
    <property type="entry name" value="D-isomer_DH_CS1"/>
</dbReference>
<evidence type="ECO:0000256" key="2">
    <source>
        <dbReference type="ARBA" id="ARBA00023002"/>
    </source>
</evidence>
<sequence>MNLVVLDGYTLNPGDNPWDQVAAFGKFTVYDRTPADLIVERSRGAQILLTNKTPLRAETISALPELKLICVLATGFNVIDIEAARQRGIPVVNVPEYGSFSVAQHTIALLLELTNRVALYDAVVQRGEWSKSRDFTLMTEPLAELCGQKLGIVGLGRIGARVAAVAHALGMEILAYNPRSRMELPGIPVRWLELDELFRQADVVSLHCPLTAENEGMVHAGRLGLMKPHALLINTARGPLVREPDLVQALQAGTIAGAALDVTAREPIPSDSPLLGLKNCLITPHIAWATLAARSRLMATTAENIAAFLAGAPQNVVNGI</sequence>
<keyword evidence="3" id="KW-0520">NAD</keyword>
<dbReference type="PANTHER" id="PTHR43761:SF1">
    <property type="entry name" value="D-ISOMER SPECIFIC 2-HYDROXYACID DEHYDROGENASE CATALYTIC DOMAIN-CONTAINING PROTEIN-RELATED"/>
    <property type="match status" value="1"/>
</dbReference>
<organism evidence="7 8">
    <name type="scientific">Geomonas limicola</name>
    <dbReference type="NCBI Taxonomy" id="2740186"/>
    <lineage>
        <taxon>Bacteria</taxon>
        <taxon>Pseudomonadati</taxon>
        <taxon>Thermodesulfobacteriota</taxon>
        <taxon>Desulfuromonadia</taxon>
        <taxon>Geobacterales</taxon>
        <taxon>Geobacteraceae</taxon>
        <taxon>Geomonas</taxon>
    </lineage>
</organism>
<keyword evidence="7" id="KW-0670">Pyruvate</keyword>
<dbReference type="SUPFAM" id="SSF52283">
    <property type="entry name" value="Formate/glycerate dehydrogenase catalytic domain-like"/>
    <property type="match status" value="1"/>
</dbReference>
<evidence type="ECO:0000256" key="1">
    <source>
        <dbReference type="ARBA" id="ARBA00005854"/>
    </source>
</evidence>
<name>A0A6V8N8X0_9BACT</name>
<evidence type="ECO:0000313" key="8">
    <source>
        <dbReference type="Proteomes" id="UP000587586"/>
    </source>
</evidence>
<dbReference type="PANTHER" id="PTHR43761">
    <property type="entry name" value="D-ISOMER SPECIFIC 2-HYDROXYACID DEHYDROGENASE FAMILY PROTEIN (AFU_ORTHOLOGUE AFUA_1G13630)"/>
    <property type="match status" value="1"/>
</dbReference>
<dbReference type="GO" id="GO:0051287">
    <property type="term" value="F:NAD binding"/>
    <property type="evidence" value="ECO:0007669"/>
    <property type="project" value="InterPro"/>
</dbReference>
<dbReference type="AlphaFoldDB" id="A0A6V8N8X0"/>
<dbReference type="Gene3D" id="3.40.50.720">
    <property type="entry name" value="NAD(P)-binding Rossmann-like Domain"/>
    <property type="match status" value="2"/>
</dbReference>
<dbReference type="RefSeq" id="WP_183361579.1">
    <property type="nucleotide sequence ID" value="NZ_BLXZ01000005.1"/>
</dbReference>
<dbReference type="InterPro" id="IPR036291">
    <property type="entry name" value="NAD(P)-bd_dom_sf"/>
</dbReference>
<dbReference type="Pfam" id="PF02826">
    <property type="entry name" value="2-Hacid_dh_C"/>
    <property type="match status" value="1"/>
</dbReference>
<dbReference type="PROSITE" id="PS00065">
    <property type="entry name" value="D_2_HYDROXYACID_DH_1"/>
    <property type="match status" value="1"/>
</dbReference>
<dbReference type="Pfam" id="PF00389">
    <property type="entry name" value="2-Hacid_dh"/>
    <property type="match status" value="1"/>
</dbReference>
<gene>
    <name evidence="7" type="primary">hprA</name>
    <name evidence="7" type="ORF">GMLC_26040</name>
</gene>
<comment type="caution">
    <text evidence="7">The sequence shown here is derived from an EMBL/GenBank/DDBJ whole genome shotgun (WGS) entry which is preliminary data.</text>
</comment>
<dbReference type="GO" id="GO:0016616">
    <property type="term" value="F:oxidoreductase activity, acting on the CH-OH group of donors, NAD or NADP as acceptor"/>
    <property type="evidence" value="ECO:0007669"/>
    <property type="project" value="InterPro"/>
</dbReference>
<dbReference type="InterPro" id="IPR006139">
    <property type="entry name" value="D-isomer_2_OHA_DH_cat_dom"/>
</dbReference>
<dbReference type="SUPFAM" id="SSF51735">
    <property type="entry name" value="NAD(P)-binding Rossmann-fold domains"/>
    <property type="match status" value="1"/>
</dbReference>
<dbReference type="CDD" id="cd12162">
    <property type="entry name" value="2-Hacid_dh_4"/>
    <property type="match status" value="1"/>
</dbReference>
<dbReference type="EMBL" id="BLXZ01000005">
    <property type="protein sequence ID" value="GFO69025.1"/>
    <property type="molecule type" value="Genomic_DNA"/>
</dbReference>
<evidence type="ECO:0000313" key="7">
    <source>
        <dbReference type="EMBL" id="GFO69025.1"/>
    </source>
</evidence>
<dbReference type="Proteomes" id="UP000587586">
    <property type="component" value="Unassembled WGS sequence"/>
</dbReference>
<dbReference type="InterPro" id="IPR006140">
    <property type="entry name" value="D-isomer_DH_NAD-bd"/>
</dbReference>
<feature type="domain" description="D-isomer specific 2-hydroxyacid dehydrogenase catalytic" evidence="5">
    <location>
        <begin position="24"/>
        <end position="318"/>
    </location>
</feature>
<evidence type="ECO:0000256" key="4">
    <source>
        <dbReference type="RuleBase" id="RU003719"/>
    </source>
</evidence>
<feature type="domain" description="D-isomer specific 2-hydroxyacid dehydrogenase NAD-binding" evidence="6">
    <location>
        <begin position="107"/>
        <end position="287"/>
    </location>
</feature>
<comment type="similarity">
    <text evidence="1 4">Belongs to the D-isomer specific 2-hydroxyacid dehydrogenase family.</text>
</comment>
<keyword evidence="2 4" id="KW-0560">Oxidoreductase</keyword>
<evidence type="ECO:0000259" key="5">
    <source>
        <dbReference type="Pfam" id="PF00389"/>
    </source>
</evidence>
<reference evidence="8" key="1">
    <citation type="submission" date="2020-06" db="EMBL/GenBank/DDBJ databases">
        <title>Draft genomic sequecing of Geomonas sp. Red745.</title>
        <authorList>
            <person name="Itoh H."/>
            <person name="Xu Z.X."/>
            <person name="Ushijima N."/>
            <person name="Masuda Y."/>
            <person name="Shiratori Y."/>
            <person name="Senoo K."/>
        </authorList>
    </citation>
    <scope>NUCLEOTIDE SEQUENCE [LARGE SCALE GENOMIC DNA]</scope>
    <source>
        <strain evidence="8">Red745</strain>
    </source>
</reference>
<dbReference type="InterPro" id="IPR050418">
    <property type="entry name" value="D-iso_2-hydroxyacid_DH_PdxB"/>
</dbReference>
<evidence type="ECO:0000259" key="6">
    <source>
        <dbReference type="Pfam" id="PF02826"/>
    </source>
</evidence>
<evidence type="ECO:0000256" key="3">
    <source>
        <dbReference type="ARBA" id="ARBA00023027"/>
    </source>
</evidence>
<accession>A0A6V8N8X0</accession>
<proteinExistence type="inferred from homology"/>
<dbReference type="FunFam" id="3.40.50.720:FF:000203">
    <property type="entry name" value="D-3-phosphoglycerate dehydrogenase (SerA)"/>
    <property type="match status" value="1"/>
</dbReference>
<protein>
    <submittedName>
        <fullName evidence="7">Hydroxypyruvate reductase</fullName>
    </submittedName>
</protein>